<name>A0ABV4AUY2_9GAMM</name>
<protein>
    <recommendedName>
        <fullName evidence="4">3-carboxymuconate cyclase</fullName>
    </recommendedName>
</protein>
<keyword evidence="3" id="KW-1185">Reference proteome</keyword>
<evidence type="ECO:0000313" key="3">
    <source>
        <dbReference type="Proteomes" id="UP001562159"/>
    </source>
</evidence>
<evidence type="ECO:0000313" key="2">
    <source>
        <dbReference type="EMBL" id="MEY2183695.1"/>
    </source>
</evidence>
<comment type="caution">
    <text evidence="2">The sequence shown here is derived from an EMBL/GenBank/DDBJ whole genome shotgun (WGS) entry which is preliminary data.</text>
</comment>
<accession>A0ABV4AUY2</accession>
<gene>
    <name evidence="2" type="ORF">AB7878_14825</name>
</gene>
<feature type="chain" id="PRO_5045296331" description="3-carboxymuconate cyclase" evidence="1">
    <location>
        <begin position="22"/>
        <end position="350"/>
    </location>
</feature>
<dbReference type="EMBL" id="JBGBPY010000001">
    <property type="protein sequence ID" value="MEY2183695.1"/>
    <property type="molecule type" value="Genomic_DNA"/>
</dbReference>
<evidence type="ECO:0000256" key="1">
    <source>
        <dbReference type="SAM" id="SignalP"/>
    </source>
</evidence>
<sequence>MKKSACGIGLLSLIIAGGVAAQGTSPSGDDQALVVTASNTTHNQLMVYNTAGALLEQLPTGGAGGVSGNAGGIAQDHDRLAVVNFGSGNVSIFGKDRGHAALRFEKLVPALTNPVSVAFGNHHLYILTASYIESHRIDRYGVEAAADGEAKLVIGDGSAAQVGTLRGQLVISEKSNAIETVNLDGQGAVSGATMLVAHIPANVNAPFGLATRGNDAYVTIAHANEISLVRHDAVLAVTGSGTQSAPCWVTLDGPFLFSANSPSKSVSRYAVYGEKIIQDAAVVTTFNGNPTDITYRNGLAAVIDANGSVSHVSIFDVDGDGNFTLKGLATINSTATNGVAIVPEDRDSSW</sequence>
<keyword evidence="1" id="KW-0732">Signal</keyword>
<feature type="signal peptide" evidence="1">
    <location>
        <begin position="1"/>
        <end position="21"/>
    </location>
</feature>
<dbReference type="Proteomes" id="UP001562159">
    <property type="component" value="Unassembled WGS sequence"/>
</dbReference>
<dbReference type="SUPFAM" id="SSF75011">
    <property type="entry name" value="3-carboxy-cis,cis-mucoante lactonizing enzyme"/>
    <property type="match status" value="1"/>
</dbReference>
<organism evidence="2 3">
    <name type="scientific">Rhodanobacter humi</name>
    <dbReference type="NCBI Taxonomy" id="1888173"/>
    <lineage>
        <taxon>Bacteria</taxon>
        <taxon>Pseudomonadati</taxon>
        <taxon>Pseudomonadota</taxon>
        <taxon>Gammaproteobacteria</taxon>
        <taxon>Lysobacterales</taxon>
        <taxon>Rhodanobacteraceae</taxon>
        <taxon>Rhodanobacter</taxon>
    </lineage>
</organism>
<evidence type="ECO:0008006" key="4">
    <source>
        <dbReference type="Google" id="ProtNLM"/>
    </source>
</evidence>
<reference evidence="2 3" key="1">
    <citation type="submission" date="2024-07" db="EMBL/GenBank/DDBJ databases">
        <title>Molecular mechanisms and environmental adaptations of flagellar loss and biofilm growth of Rhodanobacter under environmental stress.</title>
        <authorList>
            <person name="Chen M."/>
        </authorList>
    </citation>
    <scope>NUCLEOTIDE SEQUENCE [LARGE SCALE GENOMIC DNA]</scope>
    <source>
        <strain evidence="2 3">RS22</strain>
    </source>
</reference>
<proteinExistence type="predicted"/>